<feature type="domain" description="Apiosidase-like catalytic" evidence="2">
    <location>
        <begin position="31"/>
        <end position="151"/>
    </location>
</feature>
<reference evidence="3 4" key="1">
    <citation type="submission" date="2019-07" db="EMBL/GenBank/DDBJ databases">
        <title>Whole genome shotgun sequence of Cyclobacterium qasimii NBRC 106168.</title>
        <authorList>
            <person name="Hosoyama A."/>
            <person name="Uohara A."/>
            <person name="Ohji S."/>
            <person name="Ichikawa N."/>
        </authorList>
    </citation>
    <scope>NUCLEOTIDE SEQUENCE [LARGE SCALE GENOMIC DNA]</scope>
    <source>
        <strain evidence="3 4">NBRC 106168</strain>
    </source>
</reference>
<dbReference type="Gene3D" id="3.20.20.80">
    <property type="entry name" value="Glycosidases"/>
    <property type="match status" value="1"/>
</dbReference>
<evidence type="ECO:0000256" key="1">
    <source>
        <dbReference type="SAM" id="SignalP"/>
    </source>
</evidence>
<accession>A0A512CH39</accession>
<name>A0A512CH39_9BACT</name>
<feature type="signal peptide" evidence="1">
    <location>
        <begin position="1"/>
        <end position="19"/>
    </location>
</feature>
<comment type="caution">
    <text evidence="3">The sequence shown here is derived from an EMBL/GenBank/DDBJ whole genome shotgun (WGS) entry which is preliminary data.</text>
</comment>
<keyword evidence="1" id="KW-0732">Signal</keyword>
<evidence type="ECO:0000313" key="3">
    <source>
        <dbReference type="EMBL" id="GEO23512.1"/>
    </source>
</evidence>
<dbReference type="AlphaFoldDB" id="A0A512CH39"/>
<proteinExistence type="predicted"/>
<evidence type="ECO:0000259" key="2">
    <source>
        <dbReference type="Pfam" id="PF13204"/>
    </source>
</evidence>
<protein>
    <recommendedName>
        <fullName evidence="2">Apiosidase-like catalytic domain-containing protein</fullName>
    </recommendedName>
</protein>
<dbReference type="InterPro" id="IPR017853">
    <property type="entry name" value="GH"/>
</dbReference>
<dbReference type="Proteomes" id="UP000321301">
    <property type="component" value="Unassembled WGS sequence"/>
</dbReference>
<dbReference type="EMBL" id="BJYV01000024">
    <property type="protein sequence ID" value="GEO23512.1"/>
    <property type="molecule type" value="Genomic_DNA"/>
</dbReference>
<keyword evidence="4" id="KW-1185">Reference proteome</keyword>
<dbReference type="SUPFAM" id="SSF51445">
    <property type="entry name" value="(Trans)glycosidases"/>
    <property type="match status" value="1"/>
</dbReference>
<feature type="chain" id="PRO_5022144598" description="Apiosidase-like catalytic domain-containing protein" evidence="1">
    <location>
        <begin position="20"/>
        <end position="488"/>
    </location>
</feature>
<evidence type="ECO:0000313" key="4">
    <source>
        <dbReference type="Proteomes" id="UP000321301"/>
    </source>
</evidence>
<dbReference type="Pfam" id="PF13204">
    <property type="entry name" value="Apiosidase"/>
    <property type="match status" value="1"/>
</dbReference>
<sequence length="488" mass="55910">MKKNILIVLLFLVTLQISAQQLDGPLKVHPENGRYFTNNSGKAIYLTGSHTWANFQESKTPDEALFDYEAYLKMLKAHNHNFIRQWTWEHSKNASWTSNEVIFSPLPYKTVKKNGKEMYDVSQWNEAYFERLRNRTKEAGDLGIYVSVMLFQGWSQNRLKTPGSDPWEYHPLNPVNNINGVGQSVKNNGFDDEKMGTLHSMNNGDVLAHQEAYVKKVIETVNDLDNVLYEIINEGGTKKWQYHMVNLVKRMEKPMPKQHPVGMTHAVVVNPPMFNDDLWESPADWISPTPEPISWMYKGTDYVQDYKNDPPANTGEKVIILDTDHLGGHWGTYMWAWKSFVRGHNPIFMDSWVPLAGNYDRKQSPGIFYIGGVTKNDADHPDYEPLRENMGQILELANRIDLVNMTPQDQLCSTRFCLANPGEEYVVYLPDGTGTLDLRDANVEFEVEWFFPVLNRTIKGTETLKGGSYKAIVAPFTGASVLYLKKKK</sequence>
<dbReference type="RefSeq" id="WP_020893077.1">
    <property type="nucleotide sequence ID" value="NZ_BJYV01000024.1"/>
</dbReference>
<organism evidence="3 4">
    <name type="scientific">Cyclobacterium qasimii</name>
    <dbReference type="NCBI Taxonomy" id="1350429"/>
    <lineage>
        <taxon>Bacteria</taxon>
        <taxon>Pseudomonadati</taxon>
        <taxon>Bacteroidota</taxon>
        <taxon>Cytophagia</taxon>
        <taxon>Cytophagales</taxon>
        <taxon>Cyclobacteriaceae</taxon>
        <taxon>Cyclobacterium</taxon>
    </lineage>
</organism>
<dbReference type="InterPro" id="IPR025277">
    <property type="entry name" value="Apiosidase-like_cat_dom"/>
</dbReference>
<gene>
    <name evidence="3" type="ORF">CQA01_40460</name>
</gene>